<keyword evidence="1" id="KW-1133">Transmembrane helix</keyword>
<evidence type="ECO:0000256" key="1">
    <source>
        <dbReference type="SAM" id="Phobius"/>
    </source>
</evidence>
<keyword evidence="1" id="KW-0812">Transmembrane</keyword>
<gene>
    <name evidence="2" type="ORF">IC621_22015</name>
</gene>
<dbReference type="Proteomes" id="UP000626844">
    <property type="component" value="Unassembled WGS sequence"/>
</dbReference>
<reference evidence="2" key="1">
    <citation type="submission" date="2020-09" db="EMBL/GenBank/DDBJ databases">
        <title>A novel bacterium of genus Bacillus, isolated from South China Sea.</title>
        <authorList>
            <person name="Huang H."/>
            <person name="Mo K."/>
            <person name="Hu Y."/>
        </authorList>
    </citation>
    <scope>NUCLEOTIDE SEQUENCE</scope>
    <source>
        <strain evidence="2">IB182487</strain>
    </source>
</reference>
<dbReference type="RefSeq" id="WP_191161492.1">
    <property type="nucleotide sequence ID" value="NZ_JACXAI010000038.1"/>
</dbReference>
<feature type="transmembrane region" description="Helical" evidence="1">
    <location>
        <begin position="139"/>
        <end position="158"/>
    </location>
</feature>
<protein>
    <submittedName>
        <fullName evidence="2">YesL family protein</fullName>
    </submittedName>
</protein>
<comment type="caution">
    <text evidence="2">The sequence shown here is derived from an EMBL/GenBank/DDBJ whole genome shotgun (WGS) entry which is preliminary data.</text>
</comment>
<dbReference type="Pfam" id="PF04854">
    <property type="entry name" value="DUF624"/>
    <property type="match status" value="1"/>
</dbReference>
<feature type="transmembrane region" description="Helical" evidence="1">
    <location>
        <begin position="98"/>
        <end position="127"/>
    </location>
</feature>
<keyword evidence="1" id="KW-0472">Membrane</keyword>
<sequence length="201" mass="23497">MATDSKFYNRLDFMTNFFILNVIWLIMCIPVITIFPATAAMFSVIRRWVLHKDGGAVRPFFHYFKENLKPGLLFGLIWGSLFALFYADYMLIVQMESLQIILLPLLLLIVSLFLFTTMFLFPVMTHYQTSWKGIIRNSFLLSIAYFPTTLLAILILGLALSLLYLWPVTFLFIFSVCAYCIFRLCYRVFLKVEEKKEKEAA</sequence>
<feature type="transmembrane region" description="Helical" evidence="1">
    <location>
        <begin position="164"/>
        <end position="186"/>
    </location>
</feature>
<proteinExistence type="predicted"/>
<evidence type="ECO:0000313" key="2">
    <source>
        <dbReference type="EMBL" id="MBD1382881.1"/>
    </source>
</evidence>
<organism evidence="2 3">
    <name type="scientific">Metabacillus arenae</name>
    <dbReference type="NCBI Taxonomy" id="2771434"/>
    <lineage>
        <taxon>Bacteria</taxon>
        <taxon>Bacillati</taxon>
        <taxon>Bacillota</taxon>
        <taxon>Bacilli</taxon>
        <taxon>Bacillales</taxon>
        <taxon>Bacillaceae</taxon>
        <taxon>Metabacillus</taxon>
    </lineage>
</organism>
<keyword evidence="3" id="KW-1185">Reference proteome</keyword>
<evidence type="ECO:0000313" key="3">
    <source>
        <dbReference type="Proteomes" id="UP000626844"/>
    </source>
</evidence>
<name>A0A926NS52_9BACI</name>
<dbReference type="EMBL" id="JACXAI010000038">
    <property type="protein sequence ID" value="MBD1382881.1"/>
    <property type="molecule type" value="Genomic_DNA"/>
</dbReference>
<dbReference type="InterPro" id="IPR006938">
    <property type="entry name" value="DUF624"/>
</dbReference>
<dbReference type="AlphaFoldDB" id="A0A926NS52"/>
<feature type="transmembrane region" description="Helical" evidence="1">
    <location>
        <begin position="17"/>
        <end position="42"/>
    </location>
</feature>
<accession>A0A926NS52</accession>
<feature type="transmembrane region" description="Helical" evidence="1">
    <location>
        <begin position="72"/>
        <end position="92"/>
    </location>
</feature>